<feature type="signal peptide" evidence="1">
    <location>
        <begin position="1"/>
        <end position="27"/>
    </location>
</feature>
<name>A0A934UJK0_9FLAO</name>
<keyword evidence="1" id="KW-0732">Signal</keyword>
<dbReference type="RefSeq" id="WP_200106033.1">
    <property type="nucleotide sequence ID" value="NZ_JAEHFV010000003.1"/>
</dbReference>
<evidence type="ECO:0000313" key="3">
    <source>
        <dbReference type="Proteomes" id="UP000609172"/>
    </source>
</evidence>
<protein>
    <submittedName>
        <fullName evidence="2">Carboxypeptidase-like regulatory domain-containing protein</fullName>
    </submittedName>
</protein>
<reference evidence="2" key="1">
    <citation type="submission" date="2020-12" db="EMBL/GenBank/DDBJ databases">
        <title>Bacterial novel species Flavobacterium sp. SE-1-e isolated from soil.</title>
        <authorList>
            <person name="Jung H.-Y."/>
        </authorList>
    </citation>
    <scope>NUCLEOTIDE SEQUENCE</scope>
    <source>
        <strain evidence="2">SE-1-e</strain>
    </source>
</reference>
<dbReference type="SUPFAM" id="SSF49464">
    <property type="entry name" value="Carboxypeptidase regulatory domain-like"/>
    <property type="match status" value="1"/>
</dbReference>
<keyword evidence="2" id="KW-0121">Carboxypeptidase</keyword>
<evidence type="ECO:0000313" key="2">
    <source>
        <dbReference type="EMBL" id="MBK0369977.1"/>
    </source>
</evidence>
<feature type="chain" id="PRO_5037979414" evidence="1">
    <location>
        <begin position="28"/>
        <end position="506"/>
    </location>
</feature>
<accession>A0A934UJK0</accession>
<organism evidence="2 3">
    <name type="scientific">Flavobacterium agrisoli</name>
    <dbReference type="NCBI Taxonomy" id="2793066"/>
    <lineage>
        <taxon>Bacteria</taxon>
        <taxon>Pseudomonadati</taxon>
        <taxon>Bacteroidota</taxon>
        <taxon>Flavobacteriia</taxon>
        <taxon>Flavobacteriales</taxon>
        <taxon>Flavobacteriaceae</taxon>
        <taxon>Flavobacterium</taxon>
    </lineage>
</organism>
<keyword evidence="2" id="KW-0645">Protease</keyword>
<gene>
    <name evidence="2" type="ORF">I5M07_08995</name>
</gene>
<dbReference type="Proteomes" id="UP000609172">
    <property type="component" value="Unassembled WGS sequence"/>
</dbReference>
<dbReference type="AlphaFoldDB" id="A0A934UJK0"/>
<comment type="caution">
    <text evidence="2">The sequence shown here is derived from an EMBL/GenBank/DDBJ whole genome shotgun (WGS) entry which is preliminary data.</text>
</comment>
<keyword evidence="3" id="KW-1185">Reference proteome</keyword>
<dbReference type="Pfam" id="PF13715">
    <property type="entry name" value="CarbopepD_reg_2"/>
    <property type="match status" value="1"/>
</dbReference>
<proteinExistence type="predicted"/>
<dbReference type="EMBL" id="JAEHFV010000003">
    <property type="protein sequence ID" value="MBK0369977.1"/>
    <property type="molecule type" value="Genomic_DNA"/>
</dbReference>
<dbReference type="InterPro" id="IPR008969">
    <property type="entry name" value="CarboxyPept-like_regulatory"/>
</dbReference>
<sequence length="506" mass="58234">MKGIFTQKALFKSLFFLVFFQSGIAQNITGKITDSKTGEIIPYANIQVNSSESIISNAEGYFTLAEKNSSDETLLIISYLGYVPLQISVADLKKVQNNIKLTQGIVELDDVDISNEKPDAAKIMAKVKENLNKNYKNTQAKKDLIFVRHSSSFNPKKFDFEIDKSTVLSAKALKKTNDELNTFTKLLIAHPPQQFTDYLCNYYTIDTKKEDKPTVLSKLEVLKATILKNENRSASLDDLEKKFTDIILHNLDTTKYYRVKSGLFGSHDTISLGNKKKGKEKKKQLNSSKAYLDNYIRRNNIIDAKRLNFINKPEMYDYSYEGATYSSENKFVYVISFKPRKSKAKYSGKIYVSEDDYAVLRTDYTLEEGEKEASFNMKLLLGVKFSVNQSKGTLIYKENPIGEGYCMQYASLETGQYFYFNRPIKFIELAKGEKDVVKFDLKIEGSSKDKNEFMNIKREETSKATIENFKEEDFKFINIKKYDPTIWKNYSAIEPLQEMKQFKEVN</sequence>
<dbReference type="GO" id="GO:0004180">
    <property type="term" value="F:carboxypeptidase activity"/>
    <property type="evidence" value="ECO:0007669"/>
    <property type="project" value="UniProtKB-KW"/>
</dbReference>
<dbReference type="Gene3D" id="2.60.40.1120">
    <property type="entry name" value="Carboxypeptidase-like, regulatory domain"/>
    <property type="match status" value="1"/>
</dbReference>
<keyword evidence="2" id="KW-0378">Hydrolase</keyword>
<evidence type="ECO:0000256" key="1">
    <source>
        <dbReference type="SAM" id="SignalP"/>
    </source>
</evidence>